<dbReference type="InterPro" id="IPR006286">
    <property type="entry name" value="C56_PfpI-like"/>
</dbReference>
<keyword evidence="3" id="KW-0645">Protease</keyword>
<dbReference type="HOGENOM" id="CLU_000445_44_4_11"/>
<dbReference type="eggNOG" id="COG0693">
    <property type="taxonomic scope" value="Bacteria"/>
</dbReference>
<dbReference type="RefSeq" id="WP_005288257.1">
    <property type="nucleotide sequence ID" value="NZ_CM000961.1"/>
</dbReference>
<dbReference type="InterPro" id="IPR002818">
    <property type="entry name" value="DJ-1/PfpI"/>
</dbReference>
<evidence type="ECO:0000259" key="2">
    <source>
        <dbReference type="Pfam" id="PF01965"/>
    </source>
</evidence>
<accession>D7W9N9</accession>
<evidence type="ECO:0000313" key="3">
    <source>
        <dbReference type="EMBL" id="EFK55519.1"/>
    </source>
</evidence>
<comment type="similarity">
    <text evidence="1">Belongs to the peptidase C56 family.</text>
</comment>
<dbReference type="OrthoDB" id="9792284at2"/>
<dbReference type="Proteomes" id="UP000004208">
    <property type="component" value="Unassembled WGS sequence"/>
</dbReference>
<dbReference type="GO" id="GO:0006508">
    <property type="term" value="P:proteolysis"/>
    <property type="evidence" value="ECO:0007669"/>
    <property type="project" value="UniProtKB-KW"/>
</dbReference>
<dbReference type="Pfam" id="PF01965">
    <property type="entry name" value="DJ-1_PfpI"/>
    <property type="match status" value="1"/>
</dbReference>
<keyword evidence="4" id="KW-1185">Reference proteome</keyword>
<comment type="caution">
    <text evidence="3">The sequence shown here is derived from an EMBL/GenBank/DDBJ whole genome shotgun (WGS) entry which is preliminary data.</text>
</comment>
<dbReference type="PROSITE" id="PS51276">
    <property type="entry name" value="PEPTIDASE_C56_PFPI"/>
    <property type="match status" value="1"/>
</dbReference>
<dbReference type="CDD" id="cd03134">
    <property type="entry name" value="GATase1_PfpI_like"/>
    <property type="match status" value="1"/>
</dbReference>
<sequence>MSTLENKTIAILSTNNFEDSELTSPRDAVHEAGAATVVVSTESGSIEGKNGTEVSVDLTTSEANAADYDALLLPGGTSNADQIRTDEAAVKLVREFTQAGKPVGVICHGGWILTDAEAVSGVRMTSYPSLKTDLSNAGATWVDEEVVVDKRIVSSRTPDDLPAFNKAIIEEFAK</sequence>
<dbReference type="STRING" id="585529.HMPREF0291_10777"/>
<evidence type="ECO:0000313" key="4">
    <source>
        <dbReference type="Proteomes" id="UP000004208"/>
    </source>
</evidence>
<keyword evidence="3" id="KW-0378">Hydrolase</keyword>
<dbReference type="SUPFAM" id="SSF52317">
    <property type="entry name" value="Class I glutamine amidotransferase-like"/>
    <property type="match status" value="1"/>
</dbReference>
<dbReference type="Gene3D" id="3.40.50.880">
    <property type="match status" value="1"/>
</dbReference>
<organism evidence="3 4">
    <name type="scientific">Corynebacterium genitalium ATCC 33030</name>
    <dbReference type="NCBI Taxonomy" id="585529"/>
    <lineage>
        <taxon>Bacteria</taxon>
        <taxon>Bacillati</taxon>
        <taxon>Actinomycetota</taxon>
        <taxon>Actinomycetes</taxon>
        <taxon>Mycobacteriales</taxon>
        <taxon>Corynebacteriaceae</taxon>
        <taxon>Corynebacterium</taxon>
    </lineage>
</organism>
<dbReference type="EMBL" id="ACLJ02000001">
    <property type="protein sequence ID" value="EFK55519.1"/>
    <property type="molecule type" value="Genomic_DNA"/>
</dbReference>
<name>D7W9N9_9CORY</name>
<dbReference type="MEROPS" id="C56.001"/>
<feature type="domain" description="DJ-1/PfpI" evidence="2">
    <location>
        <begin position="7"/>
        <end position="171"/>
    </location>
</feature>
<reference evidence="3" key="1">
    <citation type="submission" date="2010-06" db="EMBL/GenBank/DDBJ databases">
        <authorList>
            <person name="Muzny D."/>
            <person name="Qin X."/>
            <person name="Buhay C."/>
            <person name="Dugan-Rocha S."/>
            <person name="Ding Y."/>
            <person name="Chen G."/>
            <person name="Hawes A."/>
            <person name="Holder M."/>
            <person name="Jhangiani S."/>
            <person name="Johnson A."/>
            <person name="Khan Z."/>
            <person name="Li Z."/>
            <person name="Liu W."/>
            <person name="Liu X."/>
            <person name="Perez L."/>
            <person name="Shen H."/>
            <person name="Wang Q."/>
            <person name="Watt J."/>
            <person name="Xi L."/>
            <person name="Xin Y."/>
            <person name="Zhou J."/>
            <person name="Deng J."/>
            <person name="Jiang H."/>
            <person name="Liu Y."/>
            <person name="Qu J."/>
            <person name="Song X.-Z."/>
            <person name="Zhang L."/>
            <person name="Villasana D."/>
            <person name="Johnson A."/>
            <person name="Liu J."/>
            <person name="Liyanage D."/>
            <person name="Lorensuhewa L."/>
            <person name="Robinson T."/>
            <person name="Song A."/>
            <person name="Song B.-B."/>
            <person name="Dinh H."/>
            <person name="Thornton R."/>
            <person name="Coyle M."/>
            <person name="Francisco L."/>
            <person name="Jackson L."/>
            <person name="Javaid M."/>
            <person name="Korchina V."/>
            <person name="Kovar C."/>
            <person name="Mata R."/>
            <person name="Mathew T."/>
            <person name="Ngo R."/>
            <person name="Nguyen L."/>
            <person name="Nguyen N."/>
            <person name="Okwuonu G."/>
            <person name="Ongeri F."/>
            <person name="Pham C."/>
            <person name="Simmons D."/>
            <person name="Wilczek-Boney K."/>
            <person name="Hale W."/>
            <person name="Jakkamsetti A."/>
            <person name="Pham P."/>
            <person name="Ruth R."/>
            <person name="San Lucas F."/>
            <person name="Warren J."/>
            <person name="Zhang J."/>
            <person name="Zhao Z."/>
            <person name="Zhou C."/>
            <person name="Zhu D."/>
            <person name="Lee S."/>
            <person name="Bess C."/>
            <person name="Blankenburg K."/>
            <person name="Forbes L."/>
            <person name="Fu Q."/>
            <person name="Gubbala S."/>
            <person name="Hirani K."/>
            <person name="Jayaseelan J.C."/>
            <person name="Lara F."/>
            <person name="Munidasa M."/>
            <person name="Palculict T."/>
            <person name="Patil S."/>
            <person name="Pu L.-L."/>
            <person name="Saada N."/>
            <person name="Tang L."/>
            <person name="Weissenberger G."/>
            <person name="Zhu Y."/>
            <person name="Hemphill L."/>
            <person name="Shang Y."/>
            <person name="Youmans B."/>
            <person name="Ayvaz T."/>
            <person name="Ross M."/>
            <person name="Santibanez J."/>
            <person name="Aqrawi P."/>
            <person name="Gross S."/>
            <person name="Joshi V."/>
            <person name="Fowler G."/>
            <person name="Nazareth L."/>
            <person name="Reid J."/>
            <person name="Worley K."/>
            <person name="Petrosino J."/>
            <person name="Highlander S."/>
            <person name="Gibbs R."/>
        </authorList>
    </citation>
    <scope>NUCLEOTIDE SEQUENCE [LARGE SCALE GENOMIC DNA]</scope>
    <source>
        <strain evidence="3">ATCC 33030</strain>
    </source>
</reference>
<dbReference type="GO" id="GO:0008233">
    <property type="term" value="F:peptidase activity"/>
    <property type="evidence" value="ECO:0007669"/>
    <property type="project" value="UniProtKB-KW"/>
</dbReference>
<proteinExistence type="inferred from homology"/>
<dbReference type="PANTHER" id="PTHR42733:SF12">
    <property type="entry name" value="PROTEINASE"/>
    <property type="match status" value="1"/>
</dbReference>
<protein>
    <submittedName>
        <fullName evidence="3">Intracellular protease, PfpI family</fullName>
    </submittedName>
</protein>
<dbReference type="AlphaFoldDB" id="D7W9N9"/>
<gene>
    <name evidence="3" type="ORF">HMPREF0291_10777</name>
</gene>
<evidence type="ECO:0000256" key="1">
    <source>
        <dbReference type="ARBA" id="ARBA00008542"/>
    </source>
</evidence>
<dbReference type="InterPro" id="IPR029062">
    <property type="entry name" value="Class_I_gatase-like"/>
</dbReference>
<dbReference type="PANTHER" id="PTHR42733">
    <property type="entry name" value="DJ-1 PROTEIN"/>
    <property type="match status" value="1"/>
</dbReference>
<dbReference type="NCBIfam" id="TIGR01382">
    <property type="entry name" value="PfpI"/>
    <property type="match status" value="1"/>
</dbReference>